<reference evidence="4" key="1">
    <citation type="submission" date="2020-09" db="EMBL/GenBank/DDBJ databases">
        <title>Whole genome shotgun sequence of Streptomyces cinnamonensis NBRC 15873.</title>
        <authorList>
            <person name="Komaki H."/>
            <person name="Tamura T."/>
        </authorList>
    </citation>
    <scope>NUCLEOTIDE SEQUENCE [LARGE SCALE GENOMIC DNA]</scope>
    <source>
        <strain evidence="3 4">NBRC 15873</strain>
    </source>
</reference>
<evidence type="ECO:0000256" key="1">
    <source>
        <dbReference type="SAM" id="MobiDB-lite"/>
    </source>
</evidence>
<dbReference type="Proteomes" id="UP000660554">
    <property type="component" value="Unassembled WGS sequence"/>
</dbReference>
<organism evidence="2 4">
    <name type="scientific">Streptomyces virginiae</name>
    <name type="common">Streptomyces cinnamonensis</name>
    <dbReference type="NCBI Taxonomy" id="1961"/>
    <lineage>
        <taxon>Bacteria</taxon>
        <taxon>Bacillati</taxon>
        <taxon>Actinomycetota</taxon>
        <taxon>Actinomycetes</taxon>
        <taxon>Kitasatosporales</taxon>
        <taxon>Streptomycetaceae</taxon>
        <taxon>Streptomyces</taxon>
    </lineage>
</organism>
<dbReference type="Gene3D" id="2.60.40.10">
    <property type="entry name" value="Immunoglobulins"/>
    <property type="match status" value="1"/>
</dbReference>
<proteinExistence type="predicted"/>
<dbReference type="CDD" id="cd07184">
    <property type="entry name" value="E_set_Isoamylase_like_N"/>
    <property type="match status" value="1"/>
</dbReference>
<feature type="region of interest" description="Disordered" evidence="1">
    <location>
        <begin position="1"/>
        <end position="22"/>
    </location>
</feature>
<dbReference type="EMBL" id="BNDV01000010">
    <property type="protein sequence ID" value="GHI15002.1"/>
    <property type="molecule type" value="Genomic_DNA"/>
</dbReference>
<dbReference type="InterPro" id="IPR014756">
    <property type="entry name" value="Ig_E-set"/>
</dbReference>
<dbReference type="RefSeq" id="WP_030663411.1">
    <property type="nucleotide sequence ID" value="NZ_BMRU01000008.1"/>
</dbReference>
<evidence type="ECO:0000313" key="2">
    <source>
        <dbReference type="EMBL" id="GHI14999.1"/>
    </source>
</evidence>
<dbReference type="InterPro" id="IPR013783">
    <property type="entry name" value="Ig-like_fold"/>
</dbReference>
<dbReference type="GeneID" id="86958191"/>
<gene>
    <name evidence="2" type="ORF">Scinn_44620</name>
    <name evidence="3" type="ORF">Scinn_44650</name>
</gene>
<dbReference type="SUPFAM" id="SSF81296">
    <property type="entry name" value="E set domains"/>
    <property type="match status" value="1"/>
</dbReference>
<comment type="caution">
    <text evidence="2">The sequence shown here is derived from an EMBL/GenBank/DDBJ whole genome shotgun (WGS) entry which is preliminary data.</text>
</comment>
<accession>A0ABQ3NQF8</accession>
<reference evidence="2" key="2">
    <citation type="submission" date="2024-05" db="EMBL/GenBank/DDBJ databases">
        <title>Whole genome shotgun sequence of Streptomyces cinnamonensis NBRC 15873.</title>
        <authorList>
            <person name="Komaki H."/>
            <person name="Tamura T."/>
        </authorList>
    </citation>
    <scope>NUCLEOTIDE SEQUENCE</scope>
    <source>
        <strain evidence="2">NBRC 15873</strain>
    </source>
</reference>
<name>A0ABQ3NQF8_STRVG</name>
<dbReference type="EMBL" id="BNDV01000010">
    <property type="protein sequence ID" value="GHI14999.1"/>
    <property type="molecule type" value="Genomic_DNA"/>
</dbReference>
<protein>
    <recommendedName>
        <fullName evidence="5">Glycoside hydrolase family 13</fullName>
    </recommendedName>
</protein>
<evidence type="ECO:0000313" key="4">
    <source>
        <dbReference type="Proteomes" id="UP000660554"/>
    </source>
</evidence>
<evidence type="ECO:0008006" key="5">
    <source>
        <dbReference type="Google" id="ProtNLM"/>
    </source>
</evidence>
<keyword evidence="4" id="KW-1185">Reference proteome</keyword>
<evidence type="ECO:0000313" key="3">
    <source>
        <dbReference type="EMBL" id="GHI15002.1"/>
    </source>
</evidence>
<sequence>MLERQRRKNTTDVTFVLPGGDPPGPVSVVGTFNGWQPGAHVLEPRPDGMRAVTVALPARATHSFRYLAAGDYWFDEAAADGHDGANSRLNT</sequence>